<dbReference type="AlphaFoldDB" id="A0A6N3D511"/>
<organism evidence="1">
    <name type="scientific">Roseburia intestinalis</name>
    <dbReference type="NCBI Taxonomy" id="166486"/>
    <lineage>
        <taxon>Bacteria</taxon>
        <taxon>Bacillati</taxon>
        <taxon>Bacillota</taxon>
        <taxon>Clostridia</taxon>
        <taxon>Lachnospirales</taxon>
        <taxon>Lachnospiraceae</taxon>
        <taxon>Roseburia</taxon>
    </lineage>
</organism>
<name>A0A6N3D511_9FIRM</name>
<evidence type="ECO:0000313" key="1">
    <source>
        <dbReference type="EMBL" id="VYU22169.1"/>
    </source>
</evidence>
<dbReference type="EMBL" id="CACRUM010000059">
    <property type="protein sequence ID" value="VYU22169.1"/>
    <property type="molecule type" value="Genomic_DNA"/>
</dbReference>
<protein>
    <submittedName>
        <fullName evidence="1">Uncharacterized protein</fullName>
    </submittedName>
</protein>
<accession>A0A6N3D511</accession>
<proteinExistence type="predicted"/>
<gene>
    <name evidence="1" type="ORF">RILFYP67_01346</name>
</gene>
<reference evidence="1" key="1">
    <citation type="submission" date="2019-11" db="EMBL/GenBank/DDBJ databases">
        <authorList>
            <person name="Feng L."/>
        </authorList>
    </citation>
    <scope>NUCLEOTIDE SEQUENCE</scope>
    <source>
        <strain evidence="1">RintestinalisLFYP67</strain>
    </source>
</reference>
<sequence length="36" mass="4179">MIEYNVIYVCFPGEQRGSIYEQNYYGKRIAGFGKAI</sequence>